<comment type="subcellular location">
    <subcellularLocation>
        <location evidence="7">Cytoplasm</location>
    </subcellularLocation>
</comment>
<keyword evidence="3 7" id="KW-0819">tRNA processing</keyword>
<dbReference type="InterPro" id="IPR015262">
    <property type="entry name" value="tRNA_Ile_lys_synt_subst-bd"/>
</dbReference>
<dbReference type="Pfam" id="PF01171">
    <property type="entry name" value="ATP_bind_3"/>
    <property type="match status" value="1"/>
</dbReference>
<keyword evidence="5 7" id="KW-0067">ATP-binding</keyword>
<dbReference type="InterPro" id="IPR012094">
    <property type="entry name" value="tRNA_Ile_lys_synt"/>
</dbReference>
<dbReference type="InterPro" id="IPR011063">
    <property type="entry name" value="TilS/TtcA_N"/>
</dbReference>
<reference evidence="11" key="1">
    <citation type="journal article" date="2019" name="Int. J. Syst. Evol. Microbiol.">
        <title>The Global Catalogue of Microorganisms (GCM) 10K type strain sequencing project: providing services to taxonomists for standard genome sequencing and annotation.</title>
        <authorList>
            <consortium name="The Broad Institute Genomics Platform"/>
            <consortium name="The Broad Institute Genome Sequencing Center for Infectious Disease"/>
            <person name="Wu L."/>
            <person name="Ma J."/>
        </authorList>
    </citation>
    <scope>NUCLEOTIDE SEQUENCE [LARGE SCALE GENOMIC DNA]</scope>
    <source>
        <strain evidence="11">JCM 8201</strain>
    </source>
</reference>
<dbReference type="NCBIfam" id="TIGR02432">
    <property type="entry name" value="lysidine_TilS_N"/>
    <property type="match status" value="1"/>
</dbReference>
<dbReference type="Gene3D" id="3.40.50.620">
    <property type="entry name" value="HUPs"/>
    <property type="match status" value="1"/>
</dbReference>
<keyword evidence="4 7" id="KW-0547">Nucleotide-binding</keyword>
<evidence type="ECO:0000256" key="7">
    <source>
        <dbReference type="HAMAP-Rule" id="MF_01161"/>
    </source>
</evidence>
<protein>
    <recommendedName>
        <fullName evidence="7">tRNA(Ile)-lysidine synthase</fullName>
        <ecNumber evidence="7">6.3.4.19</ecNumber>
    </recommendedName>
    <alternativeName>
        <fullName evidence="7">tRNA(Ile)-2-lysyl-cytidine synthase</fullName>
    </alternativeName>
    <alternativeName>
        <fullName evidence="7">tRNA(Ile)-lysidine synthetase</fullName>
    </alternativeName>
</protein>
<dbReference type="InterPro" id="IPR014729">
    <property type="entry name" value="Rossmann-like_a/b/a_fold"/>
</dbReference>
<feature type="domain" description="tRNA(Ile)-lysidine/2-thiocytidine synthase N-terminal" evidence="8">
    <location>
        <begin position="27"/>
        <end position="201"/>
    </location>
</feature>
<dbReference type="SUPFAM" id="SSF52402">
    <property type="entry name" value="Adenine nucleotide alpha hydrolases-like"/>
    <property type="match status" value="1"/>
</dbReference>
<feature type="domain" description="tRNA(Ile)-lysidine synthase substrate-binding" evidence="9">
    <location>
        <begin position="251"/>
        <end position="318"/>
    </location>
</feature>
<sequence length="330" mass="34348">MGPDPAVAGARSAVRASLADLAPGALVLVACSGGADSLALAGALSFVAARTGLRAGGVTVDHGLQRGSAERAEEVAGLLRGLGLDPVESVAVSVGRHGGPEAAAREARYAALNEAAERLGARVVLVGHTLDDQAETVLLRLARGSGARSLAGMARSGERYRRPFLGLTRAEVRRACLAMGLAPWDDPHNEDPAYARVRVRRTVLPLLERELGPGVAEALARTASQLREDADALDGWAVRALEKASDLEHSLDVRVLEELPQAVRSRVLRRAAVAAGSPAGTLAAVHVAAVDRLVTDWHGQRGVDLPGRVRAIRRYGKLHFGPAGVAGPGE</sequence>
<gene>
    <name evidence="7 10" type="primary">tilS</name>
    <name evidence="10" type="ORF">GCM10010439_08020</name>
</gene>
<organism evidence="10 11">
    <name type="scientific">Actinocorallia aurantiaca</name>
    <dbReference type="NCBI Taxonomy" id="46204"/>
    <lineage>
        <taxon>Bacteria</taxon>
        <taxon>Bacillati</taxon>
        <taxon>Actinomycetota</taxon>
        <taxon>Actinomycetes</taxon>
        <taxon>Streptosporangiales</taxon>
        <taxon>Thermomonosporaceae</taxon>
        <taxon>Actinocorallia</taxon>
    </lineage>
</organism>
<keyword evidence="2 7" id="KW-0436">Ligase</keyword>
<comment type="catalytic activity">
    <reaction evidence="6 7">
        <text>cytidine(34) in tRNA(Ile2) + L-lysine + ATP = lysidine(34) in tRNA(Ile2) + AMP + diphosphate + H(+)</text>
        <dbReference type="Rhea" id="RHEA:43744"/>
        <dbReference type="Rhea" id="RHEA-COMP:10625"/>
        <dbReference type="Rhea" id="RHEA-COMP:10670"/>
        <dbReference type="ChEBI" id="CHEBI:15378"/>
        <dbReference type="ChEBI" id="CHEBI:30616"/>
        <dbReference type="ChEBI" id="CHEBI:32551"/>
        <dbReference type="ChEBI" id="CHEBI:33019"/>
        <dbReference type="ChEBI" id="CHEBI:82748"/>
        <dbReference type="ChEBI" id="CHEBI:83665"/>
        <dbReference type="ChEBI" id="CHEBI:456215"/>
        <dbReference type="EC" id="6.3.4.19"/>
    </reaction>
</comment>
<feature type="binding site" evidence="7">
    <location>
        <begin position="32"/>
        <end position="37"/>
    </location>
    <ligand>
        <name>ATP</name>
        <dbReference type="ChEBI" id="CHEBI:30616"/>
    </ligand>
</feature>
<keyword evidence="11" id="KW-1185">Reference proteome</keyword>
<keyword evidence="1 7" id="KW-0963">Cytoplasm</keyword>
<dbReference type="Proteomes" id="UP001501842">
    <property type="component" value="Unassembled WGS sequence"/>
</dbReference>
<comment type="function">
    <text evidence="7">Ligates lysine onto the cytidine present at position 34 of the AUA codon-specific tRNA(Ile) that contains the anticodon CAU, in an ATP-dependent manner. Cytidine is converted to lysidine, thus changing the amino acid specificity of the tRNA from methionine to isoleucine.</text>
</comment>
<evidence type="ECO:0000256" key="5">
    <source>
        <dbReference type="ARBA" id="ARBA00022840"/>
    </source>
</evidence>
<evidence type="ECO:0000313" key="11">
    <source>
        <dbReference type="Proteomes" id="UP001501842"/>
    </source>
</evidence>
<comment type="similarity">
    <text evidence="7">Belongs to the tRNA(Ile)-lysidine synthase family.</text>
</comment>
<evidence type="ECO:0000256" key="3">
    <source>
        <dbReference type="ARBA" id="ARBA00022694"/>
    </source>
</evidence>
<evidence type="ECO:0000259" key="8">
    <source>
        <dbReference type="Pfam" id="PF01171"/>
    </source>
</evidence>
<dbReference type="EMBL" id="BAAATZ010000003">
    <property type="protein sequence ID" value="GAA2720335.1"/>
    <property type="molecule type" value="Genomic_DNA"/>
</dbReference>
<dbReference type="PANTHER" id="PTHR43033:SF1">
    <property type="entry name" value="TRNA(ILE)-LYSIDINE SYNTHASE-RELATED"/>
    <property type="match status" value="1"/>
</dbReference>
<evidence type="ECO:0000256" key="6">
    <source>
        <dbReference type="ARBA" id="ARBA00048539"/>
    </source>
</evidence>
<dbReference type="CDD" id="cd01992">
    <property type="entry name" value="TilS_N"/>
    <property type="match status" value="1"/>
</dbReference>
<accession>A0ABP6GAS2</accession>
<dbReference type="EC" id="6.3.4.19" evidence="7"/>
<dbReference type="SUPFAM" id="SSF82829">
    <property type="entry name" value="MesJ substrate recognition domain-like"/>
    <property type="match status" value="1"/>
</dbReference>
<comment type="caution">
    <text evidence="10">The sequence shown here is derived from an EMBL/GenBank/DDBJ whole genome shotgun (WGS) entry which is preliminary data.</text>
</comment>
<dbReference type="PANTHER" id="PTHR43033">
    <property type="entry name" value="TRNA(ILE)-LYSIDINE SYNTHASE-RELATED"/>
    <property type="match status" value="1"/>
</dbReference>
<comment type="domain">
    <text evidence="7">The N-terminal region contains the highly conserved SGGXDS motif, predicted to be a P-loop motif involved in ATP binding.</text>
</comment>
<dbReference type="InterPro" id="IPR012795">
    <property type="entry name" value="tRNA_Ile_lys_synt_N"/>
</dbReference>
<dbReference type="Gene3D" id="1.20.59.20">
    <property type="match status" value="1"/>
</dbReference>
<proteinExistence type="inferred from homology"/>
<evidence type="ECO:0000259" key="9">
    <source>
        <dbReference type="Pfam" id="PF09179"/>
    </source>
</evidence>
<dbReference type="HAMAP" id="MF_01161">
    <property type="entry name" value="tRNA_Ile_lys_synt"/>
    <property type="match status" value="1"/>
</dbReference>
<evidence type="ECO:0000256" key="4">
    <source>
        <dbReference type="ARBA" id="ARBA00022741"/>
    </source>
</evidence>
<name>A0ABP6GAS2_9ACTN</name>
<evidence type="ECO:0000256" key="2">
    <source>
        <dbReference type="ARBA" id="ARBA00022598"/>
    </source>
</evidence>
<evidence type="ECO:0000256" key="1">
    <source>
        <dbReference type="ARBA" id="ARBA00022490"/>
    </source>
</evidence>
<dbReference type="Pfam" id="PF09179">
    <property type="entry name" value="TilS"/>
    <property type="match status" value="1"/>
</dbReference>
<evidence type="ECO:0000313" key="10">
    <source>
        <dbReference type="EMBL" id="GAA2720335.1"/>
    </source>
</evidence>
<dbReference type="RefSeq" id="WP_344448751.1">
    <property type="nucleotide sequence ID" value="NZ_BAAATZ010000003.1"/>
</dbReference>